<sequence>EFGITCWSLWRTRNDRVFAGKIITPKTFLHRVRAWLPIVRNALDKDKLIHKPCPPARTEEQISWKPPPPEWVFLNSDGSVLLETGLGAAGGLIRDHSGRYLSACTLNLGACTITQAELRGAVEGLQVAWDRGHCRIRVQLDSQCAVQLIRQTDTEEHHCAAVLARFMELLSRPWEMLVQHVYREGNRCVDFLASRGHVVPFGFHEVVSSDLMLSYWIMYDCQGISEPRLVWNER</sequence>
<dbReference type="InterPro" id="IPR002156">
    <property type="entry name" value="RNaseH_domain"/>
</dbReference>
<feature type="non-terminal residue" evidence="2">
    <location>
        <position position="1"/>
    </location>
</feature>
<dbReference type="Proteomes" id="UP001154282">
    <property type="component" value="Unassembled WGS sequence"/>
</dbReference>
<dbReference type="PANTHER" id="PTHR47723:SF13">
    <property type="entry name" value="PUTATIVE-RELATED"/>
    <property type="match status" value="1"/>
</dbReference>
<dbReference type="SUPFAM" id="SSF53098">
    <property type="entry name" value="Ribonuclease H-like"/>
    <property type="match status" value="1"/>
</dbReference>
<dbReference type="InterPro" id="IPR036397">
    <property type="entry name" value="RNaseH_sf"/>
</dbReference>
<dbReference type="InterPro" id="IPR044730">
    <property type="entry name" value="RNase_H-like_dom_plant"/>
</dbReference>
<keyword evidence="3" id="KW-1185">Reference proteome</keyword>
<dbReference type="GO" id="GO:0004523">
    <property type="term" value="F:RNA-DNA hybrid ribonuclease activity"/>
    <property type="evidence" value="ECO:0007669"/>
    <property type="project" value="InterPro"/>
</dbReference>
<reference evidence="2" key="1">
    <citation type="submission" date="2022-08" db="EMBL/GenBank/DDBJ databases">
        <authorList>
            <person name="Gutierrez-Valencia J."/>
        </authorList>
    </citation>
    <scope>NUCLEOTIDE SEQUENCE</scope>
</reference>
<dbReference type="PROSITE" id="PS50879">
    <property type="entry name" value="RNASE_H_1"/>
    <property type="match status" value="1"/>
</dbReference>
<feature type="domain" description="RNase H type-1" evidence="1">
    <location>
        <begin position="68"/>
        <end position="198"/>
    </location>
</feature>
<evidence type="ECO:0000313" key="3">
    <source>
        <dbReference type="Proteomes" id="UP001154282"/>
    </source>
</evidence>
<organism evidence="2 3">
    <name type="scientific">Linum tenue</name>
    <dbReference type="NCBI Taxonomy" id="586396"/>
    <lineage>
        <taxon>Eukaryota</taxon>
        <taxon>Viridiplantae</taxon>
        <taxon>Streptophyta</taxon>
        <taxon>Embryophyta</taxon>
        <taxon>Tracheophyta</taxon>
        <taxon>Spermatophyta</taxon>
        <taxon>Magnoliopsida</taxon>
        <taxon>eudicotyledons</taxon>
        <taxon>Gunneridae</taxon>
        <taxon>Pentapetalae</taxon>
        <taxon>rosids</taxon>
        <taxon>fabids</taxon>
        <taxon>Malpighiales</taxon>
        <taxon>Linaceae</taxon>
        <taxon>Linum</taxon>
    </lineage>
</organism>
<proteinExistence type="predicted"/>
<protein>
    <recommendedName>
        <fullName evidence="1">RNase H type-1 domain-containing protein</fullName>
    </recommendedName>
</protein>
<comment type="caution">
    <text evidence="2">The sequence shown here is derived from an EMBL/GenBank/DDBJ whole genome shotgun (WGS) entry which is preliminary data.</text>
</comment>
<dbReference type="Pfam" id="PF13456">
    <property type="entry name" value="RVT_3"/>
    <property type="match status" value="1"/>
</dbReference>
<dbReference type="InterPro" id="IPR053151">
    <property type="entry name" value="RNase_H-like"/>
</dbReference>
<evidence type="ECO:0000313" key="2">
    <source>
        <dbReference type="EMBL" id="CAI0425116.1"/>
    </source>
</evidence>
<dbReference type="Gene3D" id="3.30.420.10">
    <property type="entry name" value="Ribonuclease H-like superfamily/Ribonuclease H"/>
    <property type="match status" value="1"/>
</dbReference>
<name>A0AAV0KSX0_9ROSI</name>
<dbReference type="AlphaFoldDB" id="A0AAV0KSX0"/>
<dbReference type="PANTHER" id="PTHR47723">
    <property type="entry name" value="OS05G0353850 PROTEIN"/>
    <property type="match status" value="1"/>
</dbReference>
<dbReference type="InterPro" id="IPR012337">
    <property type="entry name" value="RNaseH-like_sf"/>
</dbReference>
<dbReference type="EMBL" id="CAMGYJ010000005">
    <property type="protein sequence ID" value="CAI0425116.1"/>
    <property type="molecule type" value="Genomic_DNA"/>
</dbReference>
<dbReference type="GO" id="GO:0003676">
    <property type="term" value="F:nucleic acid binding"/>
    <property type="evidence" value="ECO:0007669"/>
    <property type="project" value="InterPro"/>
</dbReference>
<evidence type="ECO:0000259" key="1">
    <source>
        <dbReference type="PROSITE" id="PS50879"/>
    </source>
</evidence>
<accession>A0AAV0KSX0</accession>
<gene>
    <name evidence="2" type="ORF">LITE_LOCUS20233</name>
</gene>
<dbReference type="CDD" id="cd06222">
    <property type="entry name" value="RNase_H_like"/>
    <property type="match status" value="1"/>
</dbReference>